<dbReference type="EMBL" id="JANLCJ010000001">
    <property type="protein sequence ID" value="MCS5732779.1"/>
    <property type="molecule type" value="Genomic_DNA"/>
</dbReference>
<dbReference type="RefSeq" id="WP_259537433.1">
    <property type="nucleotide sequence ID" value="NZ_JANLCJ010000001.1"/>
</dbReference>
<dbReference type="Pfam" id="PF17765">
    <property type="entry name" value="MLTR_LBD"/>
    <property type="match status" value="1"/>
</dbReference>
<gene>
    <name evidence="2" type="ORF">N1032_03360</name>
</gene>
<name>A0ABT2H0B6_9MICO</name>
<evidence type="ECO:0000313" key="2">
    <source>
        <dbReference type="EMBL" id="MCS5732779.1"/>
    </source>
</evidence>
<dbReference type="Gene3D" id="3.30.450.180">
    <property type="match status" value="1"/>
</dbReference>
<comment type="caution">
    <text evidence="2">The sequence shown here is derived from an EMBL/GenBank/DDBJ whole genome shotgun (WGS) entry which is preliminary data.</text>
</comment>
<protein>
    <recommendedName>
        <fullName evidence="1">MmyB-like transcription regulator ligand binding domain-containing protein</fullName>
    </recommendedName>
</protein>
<keyword evidence="3" id="KW-1185">Reference proteome</keyword>
<accession>A0ABT2H0B6</accession>
<organism evidence="2 3">
    <name type="scientific">Herbiconiux daphne</name>
    <dbReference type="NCBI Taxonomy" id="2970914"/>
    <lineage>
        <taxon>Bacteria</taxon>
        <taxon>Bacillati</taxon>
        <taxon>Actinomycetota</taxon>
        <taxon>Actinomycetes</taxon>
        <taxon>Micrococcales</taxon>
        <taxon>Microbacteriaceae</taxon>
        <taxon>Herbiconiux</taxon>
    </lineage>
</organism>
<sequence length="175" mass="18426">MTAELSQDETRAGITAMLSSWSGVPALLCDRHLTVLASNAAARALSPGFAEGVNLARFTFLEPEVNRDHDMYDAAANQVAALLRESLDEHHGDAAFRAIVGDLSVLSLDFAAAWADESLSARASGVIDFADTPVGLIQMGYQVLRVPGSEDDSLLVWGPADEASANALARLLASA</sequence>
<dbReference type="PANTHER" id="PTHR35010">
    <property type="entry name" value="BLL4672 PROTEIN-RELATED"/>
    <property type="match status" value="1"/>
</dbReference>
<reference evidence="2" key="1">
    <citation type="submission" date="2022-08" db="EMBL/GenBank/DDBJ databases">
        <authorList>
            <person name="Deng Y."/>
            <person name="Han X.-F."/>
            <person name="Zhang Y.-Q."/>
        </authorList>
    </citation>
    <scope>NUCLEOTIDE SEQUENCE</scope>
    <source>
        <strain evidence="2">CPCC 203386</strain>
    </source>
</reference>
<evidence type="ECO:0000259" key="1">
    <source>
        <dbReference type="Pfam" id="PF17765"/>
    </source>
</evidence>
<proteinExistence type="predicted"/>
<evidence type="ECO:0000313" key="3">
    <source>
        <dbReference type="Proteomes" id="UP001165586"/>
    </source>
</evidence>
<dbReference type="InterPro" id="IPR041413">
    <property type="entry name" value="MLTR_LBD"/>
</dbReference>
<feature type="domain" description="MmyB-like transcription regulator ligand binding" evidence="1">
    <location>
        <begin position="11"/>
        <end position="171"/>
    </location>
</feature>
<dbReference type="Proteomes" id="UP001165586">
    <property type="component" value="Unassembled WGS sequence"/>
</dbReference>